<evidence type="ECO:0000256" key="5">
    <source>
        <dbReference type="ARBA" id="ARBA00023136"/>
    </source>
</evidence>
<evidence type="ECO:0000256" key="6">
    <source>
        <dbReference type="SAM" id="MobiDB-lite"/>
    </source>
</evidence>
<organism evidence="8 9">
    <name type="scientific">Linnemannia schmuckeri</name>
    <dbReference type="NCBI Taxonomy" id="64567"/>
    <lineage>
        <taxon>Eukaryota</taxon>
        <taxon>Fungi</taxon>
        <taxon>Fungi incertae sedis</taxon>
        <taxon>Mucoromycota</taxon>
        <taxon>Mortierellomycotina</taxon>
        <taxon>Mortierellomycetes</taxon>
        <taxon>Mortierellales</taxon>
        <taxon>Mortierellaceae</taxon>
        <taxon>Linnemannia</taxon>
    </lineage>
</organism>
<evidence type="ECO:0000256" key="1">
    <source>
        <dbReference type="ARBA" id="ARBA00004211"/>
    </source>
</evidence>
<name>A0A9P5V8W7_9FUNG</name>
<keyword evidence="5" id="KW-0472">Membrane</keyword>
<dbReference type="InterPro" id="IPR016763">
    <property type="entry name" value="VAP"/>
</dbReference>
<dbReference type="SUPFAM" id="SSF49354">
    <property type="entry name" value="PapD-like"/>
    <property type="match status" value="1"/>
</dbReference>
<evidence type="ECO:0000256" key="3">
    <source>
        <dbReference type="ARBA" id="ARBA00022692"/>
    </source>
</evidence>
<dbReference type="InterPro" id="IPR000535">
    <property type="entry name" value="MSP_dom"/>
</dbReference>
<feature type="compositionally biased region" description="Low complexity" evidence="6">
    <location>
        <begin position="252"/>
        <end position="283"/>
    </location>
</feature>
<dbReference type="GO" id="GO:0033149">
    <property type="term" value="F:FFAT motif binding"/>
    <property type="evidence" value="ECO:0007669"/>
    <property type="project" value="TreeGrafter"/>
</dbReference>
<dbReference type="InterPro" id="IPR013783">
    <property type="entry name" value="Ig-like_fold"/>
</dbReference>
<accession>A0A9P5V8W7</accession>
<dbReference type="InterPro" id="IPR008962">
    <property type="entry name" value="PapD-like_sf"/>
</dbReference>
<dbReference type="AlphaFoldDB" id="A0A9P5V8W7"/>
<dbReference type="OrthoDB" id="75724at2759"/>
<feature type="region of interest" description="Disordered" evidence="6">
    <location>
        <begin position="252"/>
        <end position="284"/>
    </location>
</feature>
<comment type="similarity">
    <text evidence="2">Belongs to the VAMP-associated protein (VAP) (TC 9.B.17) family.</text>
</comment>
<comment type="caution">
    <text evidence="8">The sequence shown here is derived from an EMBL/GenBank/DDBJ whole genome shotgun (WGS) entry which is preliminary data.</text>
</comment>
<evidence type="ECO:0000256" key="4">
    <source>
        <dbReference type="ARBA" id="ARBA00022989"/>
    </source>
</evidence>
<reference evidence="8" key="1">
    <citation type="journal article" date="2020" name="Fungal Divers.">
        <title>Resolving the Mortierellaceae phylogeny through synthesis of multi-gene phylogenetics and phylogenomics.</title>
        <authorList>
            <person name="Vandepol N."/>
            <person name="Liber J."/>
            <person name="Desiro A."/>
            <person name="Na H."/>
            <person name="Kennedy M."/>
            <person name="Barry K."/>
            <person name="Grigoriev I.V."/>
            <person name="Miller A.N."/>
            <person name="O'Donnell K."/>
            <person name="Stajich J.E."/>
            <person name="Bonito G."/>
        </authorList>
    </citation>
    <scope>NUCLEOTIDE SEQUENCE</scope>
    <source>
        <strain evidence="8">NRRL 6426</strain>
    </source>
</reference>
<gene>
    <name evidence="8" type="ORF">BG015_010668</name>
</gene>
<dbReference type="GO" id="GO:0090158">
    <property type="term" value="P:endoplasmic reticulum membrane organization"/>
    <property type="evidence" value="ECO:0007669"/>
    <property type="project" value="TreeGrafter"/>
</dbReference>
<protein>
    <recommendedName>
        <fullName evidence="7">MSP domain-containing protein</fullName>
    </recommendedName>
</protein>
<keyword evidence="3" id="KW-0812">Transmembrane</keyword>
<dbReference type="PROSITE" id="PS50202">
    <property type="entry name" value="MSP"/>
    <property type="match status" value="1"/>
</dbReference>
<dbReference type="GO" id="GO:0005886">
    <property type="term" value="C:plasma membrane"/>
    <property type="evidence" value="ECO:0007669"/>
    <property type="project" value="TreeGrafter"/>
</dbReference>
<feature type="compositionally biased region" description="Pro residues" evidence="6">
    <location>
        <begin position="321"/>
        <end position="336"/>
    </location>
</feature>
<feature type="domain" description="MSP" evidence="7">
    <location>
        <begin position="20"/>
        <end position="135"/>
    </location>
</feature>
<feature type="region of interest" description="Disordered" evidence="6">
    <location>
        <begin position="313"/>
        <end position="339"/>
    </location>
</feature>
<dbReference type="EMBL" id="JAAAUQ010000776">
    <property type="protein sequence ID" value="KAF9147654.1"/>
    <property type="molecule type" value="Genomic_DNA"/>
</dbReference>
<dbReference type="Pfam" id="PF00635">
    <property type="entry name" value="Motile_Sperm"/>
    <property type="match status" value="1"/>
</dbReference>
<dbReference type="GO" id="GO:0061817">
    <property type="term" value="P:endoplasmic reticulum-plasma membrane tethering"/>
    <property type="evidence" value="ECO:0007669"/>
    <property type="project" value="TreeGrafter"/>
</dbReference>
<dbReference type="Proteomes" id="UP000748756">
    <property type="component" value="Unassembled WGS sequence"/>
</dbReference>
<comment type="subcellular location">
    <subcellularLocation>
        <location evidence="1">Membrane</location>
        <topology evidence="1">Single-pass type IV membrane protein</topology>
    </subcellularLocation>
</comment>
<keyword evidence="9" id="KW-1185">Reference proteome</keyword>
<dbReference type="Gene3D" id="2.60.40.10">
    <property type="entry name" value="Immunoglobulins"/>
    <property type="match status" value="1"/>
</dbReference>
<dbReference type="GO" id="GO:0005789">
    <property type="term" value="C:endoplasmic reticulum membrane"/>
    <property type="evidence" value="ECO:0007669"/>
    <property type="project" value="InterPro"/>
</dbReference>
<evidence type="ECO:0000256" key="2">
    <source>
        <dbReference type="ARBA" id="ARBA00008932"/>
    </source>
</evidence>
<dbReference type="PANTHER" id="PTHR10809:SF6">
    <property type="entry name" value="AT11025P-RELATED"/>
    <property type="match status" value="1"/>
</dbReference>
<dbReference type="PANTHER" id="PTHR10809">
    <property type="entry name" value="VESICLE-ASSOCIATED MEMBRANE PROTEIN-ASSOCIATED PROTEIN"/>
    <property type="match status" value="1"/>
</dbReference>
<proteinExistence type="inferred from homology"/>
<sequence length="358" mass="38633">MSTTQQLQQSDSIALPSNEVLRISPQQFHFTASRISPGQVSKVKLKNLSSSPVGYKFKTNAPMKYSVKPVLGVLAPDESVKIFVRSDNWVSPQDRFLLQSIVLKDDEEAQSIDSRSWKSLDPKRFIECYIPCVSVSPLSIRDPEDDVGFISSSSATSSSTTTTTISPPLQAIDLSRLPSHRSRQQVFERWQYSESMRPTVVSIGGVGRRLSNSSTTSTSSVTSTSPGIYPTLFTPISTPRGSMDYYFPSSPTSASASASVSESGYGSSSGRSSKRNSISLNSSTFQSGPNLITSTIVEEPVSMEPSRCYSNNIHINSKKMPSPPGTISPMSSPPPLSYSSSEAAAAAVGRNVLEKLGM</sequence>
<evidence type="ECO:0000313" key="9">
    <source>
        <dbReference type="Proteomes" id="UP000748756"/>
    </source>
</evidence>
<evidence type="ECO:0000259" key="7">
    <source>
        <dbReference type="PROSITE" id="PS50202"/>
    </source>
</evidence>
<evidence type="ECO:0000313" key="8">
    <source>
        <dbReference type="EMBL" id="KAF9147654.1"/>
    </source>
</evidence>
<keyword evidence="4" id="KW-1133">Transmembrane helix</keyword>